<dbReference type="RefSeq" id="WP_003705046.1">
    <property type="nucleotide sequence ID" value="NZ_CABMGV010000001.1"/>
</dbReference>
<reference evidence="5 10" key="3">
    <citation type="submission" date="2017-03" db="EMBL/GenBank/DDBJ databases">
        <title>Phylogenomics and comparative genomics of Lactobacillus salivarius, a mammalian gut commensal.</title>
        <authorList>
            <person name="Harris H.M."/>
        </authorList>
    </citation>
    <scope>NUCLEOTIDE SEQUENCE [LARGE SCALE GENOMIC DNA]</scope>
    <source>
        <strain evidence="5 10">JCM 1047</strain>
    </source>
</reference>
<reference evidence="4" key="8">
    <citation type="submission" date="2023-07" db="EMBL/GenBank/DDBJ databases">
        <title>Complete genome sequence of Ligilactobacillus salivarius SRCM217594 isolated from Gallus gallus domesticus feces.</title>
        <authorList>
            <person name="Yang H.-G."/>
            <person name="Ryu M.-S."/>
            <person name="Ha G.-S."/>
            <person name="Yang H.-J."/>
            <person name="Jeong D.-Y."/>
        </authorList>
    </citation>
    <scope>NUCLEOTIDE SEQUENCE</scope>
    <source>
        <strain evidence="4">SRCM217594</strain>
    </source>
</reference>
<dbReference type="EMBL" id="NBEF01000005">
    <property type="protein sequence ID" value="OQQ92392.1"/>
    <property type="molecule type" value="Genomic_DNA"/>
</dbReference>
<evidence type="ECO:0000313" key="11">
    <source>
        <dbReference type="Proteomes" id="UP000195378"/>
    </source>
</evidence>
<dbReference type="Proteomes" id="UP000192575">
    <property type="component" value="Unassembled WGS sequence"/>
</dbReference>
<keyword evidence="1" id="KW-1133">Transmembrane helix</keyword>
<dbReference type="AlphaFoldDB" id="A0A089QB02"/>
<evidence type="ECO:0000313" key="5">
    <source>
        <dbReference type="EMBL" id="OQQ92392.1"/>
    </source>
</evidence>
<dbReference type="KEGG" id="lsj:LSJ_0121c"/>
<reference evidence="3 11" key="4">
    <citation type="submission" date="2017-04" db="EMBL/GenBank/DDBJ databases">
        <title>Complete genome sequence of Lactobacillus salivarius ZLS006, a probiotic strain isolated from healthy piglet.</title>
        <authorList>
            <person name="Zhang D."/>
        </authorList>
    </citation>
    <scope>NUCLEOTIDE SEQUENCE [LARGE SCALE GENOMIC DNA]</scope>
    <source>
        <strain evidence="3 11">ZLS006</strain>
    </source>
</reference>
<dbReference type="SUPFAM" id="SSF53850">
    <property type="entry name" value="Periplasmic binding protein-like II"/>
    <property type="match status" value="1"/>
</dbReference>
<dbReference type="EMBL" id="CP020858">
    <property type="protein sequence ID" value="ARU20027.1"/>
    <property type="molecule type" value="Genomic_DNA"/>
</dbReference>
<evidence type="ECO:0000313" key="10">
    <source>
        <dbReference type="Proteomes" id="UP000192575"/>
    </source>
</evidence>
<evidence type="ECO:0000313" key="12">
    <source>
        <dbReference type="Proteomes" id="UP000196255"/>
    </source>
</evidence>
<reference evidence="2 9" key="1">
    <citation type="journal article" date="2014" name="BMC Genomics">
        <title>Unusual genome complexity in Lactobacillus salivarius JCM1046.</title>
        <authorList>
            <person name="Raftis E.J."/>
            <person name="Forde B.M."/>
            <person name="Claesson M.J."/>
            <person name="O'Toole P.W."/>
        </authorList>
    </citation>
    <scope>NUCLEOTIDE SEQUENCE [LARGE SCALE GENOMIC DNA]</scope>
    <source>
        <strain evidence="2 9">JCM1046</strain>
    </source>
</reference>
<dbReference type="Proteomes" id="UP000029488">
    <property type="component" value="Chromosome"/>
</dbReference>
<dbReference type="InterPro" id="IPR050490">
    <property type="entry name" value="Bact_solute-bd_prot1"/>
</dbReference>
<dbReference type="Proteomes" id="UP001231316">
    <property type="component" value="Chromosome"/>
</dbReference>
<dbReference type="Proteomes" id="UP000196255">
    <property type="component" value="Unassembled WGS sequence"/>
</dbReference>
<dbReference type="PANTHER" id="PTHR43649">
    <property type="entry name" value="ARABINOSE-BINDING PROTEIN-RELATED"/>
    <property type="match status" value="1"/>
</dbReference>
<keyword evidence="1" id="KW-0472">Membrane</keyword>
<dbReference type="EMBL" id="LXZO01000090">
    <property type="protein sequence ID" value="PAY46375.1"/>
    <property type="molecule type" value="Genomic_DNA"/>
</dbReference>
<evidence type="ECO:0000256" key="1">
    <source>
        <dbReference type="SAM" id="Phobius"/>
    </source>
</evidence>
<sequence>MKKRYIILSVLLMILVIISGIFIYQKKQKVITIGIYSDSSWDVPNDNEYKFIDYVVKKFEKENPNVKVKYESGINKNDYLEWLSQKIVDNKAPDVFIVPSEQFGFLSSLGTMRNLNYFMDLSGLNTDDYYPTNLKAGMSAGKQYALPLESNPMMMCVNTDLLKKEHITIPKSGWTLNDFYRICRQVTKDTNHDGVVDQFGYADYSWKDAAQAYNAKLFNSQGTASYFNSDKVRQALTMMEKLYNLQKDYKVTADDFDKGKVAFLPMTLAQYRTYESYPYRVSRYSSFSWTCIRMPGATPDINSTYVNTSMVAMSSQSTHPLLSWKLVKFLSNNGDVQQKLFTYSQGASVLKSVMKSKDITENLQKENNADNALTEEKFASIMAKSQKYPEFKNYNNVMQTADYLINNALENGNVEVQLSNIQNQIQEELAK</sequence>
<feature type="transmembrane region" description="Helical" evidence="1">
    <location>
        <begin position="5"/>
        <end position="24"/>
    </location>
</feature>
<evidence type="ECO:0000313" key="3">
    <source>
        <dbReference type="EMBL" id="ARU20027.1"/>
    </source>
</evidence>
<evidence type="ECO:0000313" key="9">
    <source>
        <dbReference type="Proteomes" id="UP000029488"/>
    </source>
</evidence>
<accession>A0A089QB02</accession>
<evidence type="ECO:0000313" key="2">
    <source>
        <dbReference type="EMBL" id="AIR09885.1"/>
    </source>
</evidence>
<dbReference type="PANTHER" id="PTHR43649:SF12">
    <property type="entry name" value="DIACETYLCHITOBIOSE BINDING PROTEIN DASA"/>
    <property type="match status" value="1"/>
</dbReference>
<evidence type="ECO:0000313" key="4">
    <source>
        <dbReference type="EMBL" id="MDN4834165.1"/>
    </source>
</evidence>
<reference evidence="6" key="6">
    <citation type="journal article" date="2018" name="BMC Genomics">
        <title>Whole genome sequencing and function prediction of 133 gut anaerobes isolated from chicken caecum in pure cultures.</title>
        <authorList>
            <person name="Medvecky M."/>
            <person name="Cejkova D."/>
            <person name="Polansky O."/>
            <person name="Karasova D."/>
            <person name="Kubasova T."/>
            <person name="Cizek A."/>
            <person name="Rychlik I."/>
        </authorList>
    </citation>
    <scope>NUCLEOTIDE SEQUENCE</scope>
    <source>
        <strain evidence="6">An84</strain>
    </source>
</reference>
<gene>
    <name evidence="7" type="ORF">A8C52_00790</name>
    <name evidence="6" type="ORF">B5G36_07530</name>
    <name evidence="5" type="ORF">B6U56_00570</name>
    <name evidence="3" type="ORF">B7R82_08805</name>
    <name evidence="2" type="ORF">LSJ_0121c</name>
    <name evidence="8" type="ORF">QFE45_00585</name>
    <name evidence="4" type="ORF">QYC35_08200</name>
</gene>
<evidence type="ECO:0000313" key="13">
    <source>
        <dbReference type="Proteomes" id="UP000218139"/>
    </source>
</evidence>
<dbReference type="EMBL" id="CP007646">
    <property type="protein sequence ID" value="AIR09885.1"/>
    <property type="molecule type" value="Genomic_DNA"/>
</dbReference>
<dbReference type="Gene3D" id="3.40.190.10">
    <property type="entry name" value="Periplasmic binding protein-like II"/>
    <property type="match status" value="1"/>
</dbReference>
<reference evidence="7 13" key="2">
    <citation type="submission" date="2016-05" db="EMBL/GenBank/DDBJ databases">
        <authorList>
            <person name="Lee J.-Y."/>
            <person name="Kim E.B."/>
            <person name="Choi Y.-J."/>
        </authorList>
    </citation>
    <scope>NUCLEOTIDE SEQUENCE [LARGE SCALE GENOMIC DNA]</scope>
    <source>
        <strain evidence="7 13">KLA006</strain>
    </source>
</reference>
<proteinExistence type="predicted"/>
<organism evidence="2 9">
    <name type="scientific">Ligilactobacillus salivarius</name>
    <dbReference type="NCBI Taxonomy" id="1624"/>
    <lineage>
        <taxon>Bacteria</taxon>
        <taxon>Bacillati</taxon>
        <taxon>Bacillota</taxon>
        <taxon>Bacilli</taxon>
        <taxon>Lactobacillales</taxon>
        <taxon>Lactobacillaceae</taxon>
        <taxon>Ligilactobacillus</taxon>
    </lineage>
</organism>
<dbReference type="Proteomes" id="UP000195378">
    <property type="component" value="Chromosome"/>
</dbReference>
<name>A0A089QB02_9LACO</name>
<dbReference type="Pfam" id="PF13416">
    <property type="entry name" value="SBP_bac_8"/>
    <property type="match status" value="1"/>
</dbReference>
<dbReference type="EMBL" id="CP123971">
    <property type="protein sequence ID" value="WII28680.1"/>
    <property type="molecule type" value="Genomic_DNA"/>
</dbReference>
<dbReference type="EMBL" id="JAUIQT010000001">
    <property type="protein sequence ID" value="MDN4834165.1"/>
    <property type="molecule type" value="Genomic_DNA"/>
</dbReference>
<dbReference type="InterPro" id="IPR006059">
    <property type="entry name" value="SBP"/>
</dbReference>
<evidence type="ECO:0000313" key="8">
    <source>
        <dbReference type="EMBL" id="WII28680.1"/>
    </source>
</evidence>
<dbReference type="Proteomes" id="UP001174888">
    <property type="component" value="Unassembled WGS sequence"/>
</dbReference>
<dbReference type="Proteomes" id="UP000218139">
    <property type="component" value="Unassembled WGS sequence"/>
</dbReference>
<dbReference type="EMBL" id="NFHF01000017">
    <property type="protein sequence ID" value="OUN18045.1"/>
    <property type="molecule type" value="Genomic_DNA"/>
</dbReference>
<evidence type="ECO:0000313" key="6">
    <source>
        <dbReference type="EMBL" id="OUN18045.1"/>
    </source>
</evidence>
<protein>
    <submittedName>
        <fullName evidence="4">Extracellular solute-binding protein</fullName>
    </submittedName>
    <submittedName>
        <fullName evidence="2">Periplasmic fructose-binding protein component of signal transduction system LevQ</fullName>
    </submittedName>
    <submittedName>
        <fullName evidence="3">Sugar-binding protein</fullName>
    </submittedName>
</protein>
<evidence type="ECO:0000313" key="7">
    <source>
        <dbReference type="EMBL" id="PAY46375.1"/>
    </source>
</evidence>
<reference evidence="12" key="5">
    <citation type="submission" date="2017-04" db="EMBL/GenBank/DDBJ databases">
        <title>Function of individual gut microbiota members based on whole genome sequencing of pure cultures obtained from chicken caecum.</title>
        <authorList>
            <person name="Medvecky M."/>
            <person name="Cejkova D."/>
            <person name="Polansky O."/>
            <person name="Karasova D."/>
            <person name="Kubasova T."/>
            <person name="Cizek A."/>
            <person name="Rychlik I."/>
        </authorList>
    </citation>
    <scope>NUCLEOTIDE SEQUENCE [LARGE SCALE GENOMIC DNA]</scope>
    <source>
        <strain evidence="12">An84</strain>
    </source>
</reference>
<keyword evidence="1" id="KW-0812">Transmembrane</keyword>
<reference evidence="8" key="7">
    <citation type="submission" date="2023-04" db="EMBL/GenBank/DDBJ databases">
        <title>Four porcine-derived lactic acid bacteria strains analyses and their evaluation as potential probiotics based on genomics.</title>
        <authorList>
            <person name="Niu D."/>
        </authorList>
    </citation>
    <scope>NUCLEOTIDE SEQUENCE</scope>
    <source>
        <strain evidence="8">ZSA5</strain>
    </source>
</reference>